<dbReference type="InParanoid" id="A0A078AN72"/>
<keyword evidence="1" id="KW-0812">Transmembrane</keyword>
<sequence length="179" mass="21476">MFYYIFGYLAVTFGYIVVYYLYSWPDRRWITSQQKVQNHFQWVESERLRCMVVFVYFYVCQAWLRTFIQDIMGPLYFSHIFFNIQRFGSLAPYIFVIFYDIFNQLLEFSKSLIILAGFYHFCKVESIRCTKTSSNSDQTLNQINPLNNSAFQKDEESSSLIQRQASVFEREQSTIRQTA</sequence>
<evidence type="ECO:0000313" key="3">
    <source>
        <dbReference type="Proteomes" id="UP000039865"/>
    </source>
</evidence>
<keyword evidence="1" id="KW-1133">Transmembrane helix</keyword>
<dbReference type="Proteomes" id="UP000039865">
    <property type="component" value="Unassembled WGS sequence"/>
</dbReference>
<protein>
    <submittedName>
        <fullName evidence="2">Uncharacterized protein</fullName>
    </submittedName>
</protein>
<feature type="transmembrane region" description="Helical" evidence="1">
    <location>
        <begin position="84"/>
        <end position="102"/>
    </location>
</feature>
<accession>A0A078AN72</accession>
<feature type="transmembrane region" description="Helical" evidence="1">
    <location>
        <begin position="46"/>
        <end position="64"/>
    </location>
</feature>
<dbReference type="EMBL" id="CCKQ01010847">
    <property type="protein sequence ID" value="CDW82363.1"/>
    <property type="molecule type" value="Genomic_DNA"/>
</dbReference>
<keyword evidence="1" id="KW-0472">Membrane</keyword>
<feature type="transmembrane region" description="Helical" evidence="1">
    <location>
        <begin position="6"/>
        <end position="25"/>
    </location>
</feature>
<reference evidence="2 3" key="1">
    <citation type="submission" date="2014-06" db="EMBL/GenBank/DDBJ databases">
        <authorList>
            <person name="Swart Estienne"/>
        </authorList>
    </citation>
    <scope>NUCLEOTIDE SEQUENCE [LARGE SCALE GENOMIC DNA]</scope>
    <source>
        <strain evidence="2 3">130c</strain>
    </source>
</reference>
<proteinExistence type="predicted"/>
<gene>
    <name evidence="2" type="primary">Contig19585.g20766</name>
    <name evidence="2" type="ORF">STYLEM_11395</name>
</gene>
<keyword evidence="3" id="KW-1185">Reference proteome</keyword>
<name>A0A078AN72_STYLE</name>
<organism evidence="2 3">
    <name type="scientific">Stylonychia lemnae</name>
    <name type="common">Ciliate</name>
    <dbReference type="NCBI Taxonomy" id="5949"/>
    <lineage>
        <taxon>Eukaryota</taxon>
        <taxon>Sar</taxon>
        <taxon>Alveolata</taxon>
        <taxon>Ciliophora</taxon>
        <taxon>Intramacronucleata</taxon>
        <taxon>Spirotrichea</taxon>
        <taxon>Stichotrichia</taxon>
        <taxon>Sporadotrichida</taxon>
        <taxon>Oxytrichidae</taxon>
        <taxon>Stylonychinae</taxon>
        <taxon>Stylonychia</taxon>
    </lineage>
</organism>
<evidence type="ECO:0000313" key="2">
    <source>
        <dbReference type="EMBL" id="CDW82363.1"/>
    </source>
</evidence>
<dbReference type="AlphaFoldDB" id="A0A078AN72"/>
<evidence type="ECO:0000256" key="1">
    <source>
        <dbReference type="SAM" id="Phobius"/>
    </source>
</evidence>